<dbReference type="Proteomes" id="UP000199215">
    <property type="component" value="Unassembled WGS sequence"/>
</dbReference>
<sequence length="100" mass="10761">MGGSPGLPCIAMKPCHNCQTVIDEYLLDKQLEPLRDLTVDEFNVCADCVTIVDAACVKCGGAVYVPRSESDTPDYCPACRSDLIARTGHDPGWMRGPVST</sequence>
<proteinExistence type="predicted"/>
<evidence type="ECO:0000313" key="2">
    <source>
        <dbReference type="Proteomes" id="UP000199215"/>
    </source>
</evidence>
<organism evidence="1 2">
    <name type="scientific">Halopenitus malekzadehii</name>
    <dbReference type="NCBI Taxonomy" id="1267564"/>
    <lineage>
        <taxon>Archaea</taxon>
        <taxon>Methanobacteriati</taxon>
        <taxon>Methanobacteriota</taxon>
        <taxon>Stenosarchaea group</taxon>
        <taxon>Halobacteria</taxon>
        <taxon>Halobacteriales</taxon>
        <taxon>Haloferacaceae</taxon>
        <taxon>Halopenitus</taxon>
    </lineage>
</organism>
<dbReference type="STRING" id="1267564.SAMN05192561_12125"/>
<accession>A0A1H6K0V6</accession>
<protein>
    <recommendedName>
        <fullName evidence="3">Small CPxCG-related zinc finger protein</fullName>
    </recommendedName>
</protein>
<evidence type="ECO:0008006" key="3">
    <source>
        <dbReference type="Google" id="ProtNLM"/>
    </source>
</evidence>
<dbReference type="InterPro" id="IPR055993">
    <property type="entry name" value="DUF7571"/>
</dbReference>
<keyword evidence="2" id="KW-1185">Reference proteome</keyword>
<dbReference type="EMBL" id="FNWU01000021">
    <property type="protein sequence ID" value="SEH65322.1"/>
    <property type="molecule type" value="Genomic_DNA"/>
</dbReference>
<dbReference type="AlphaFoldDB" id="A0A1H6K0V6"/>
<gene>
    <name evidence="1" type="ORF">SAMN05192561_12125</name>
</gene>
<reference evidence="1 2" key="1">
    <citation type="submission" date="2016-10" db="EMBL/GenBank/DDBJ databases">
        <authorList>
            <person name="de Groot N.N."/>
        </authorList>
    </citation>
    <scope>NUCLEOTIDE SEQUENCE [LARGE SCALE GENOMIC DNA]</scope>
    <source>
        <strain evidence="1 2">IBRC-M10418</strain>
    </source>
</reference>
<dbReference type="Pfam" id="PF24455">
    <property type="entry name" value="DUF7571"/>
    <property type="match status" value="1"/>
</dbReference>
<evidence type="ECO:0000313" key="1">
    <source>
        <dbReference type="EMBL" id="SEH65322.1"/>
    </source>
</evidence>
<name>A0A1H6K0V6_9EURY</name>